<evidence type="ECO:0000313" key="1">
    <source>
        <dbReference type="EMBL" id="KXO15056.1"/>
    </source>
</evidence>
<dbReference type="STRING" id="28125.HMPREF3202_02027"/>
<name>A0A137SRK7_9BACT</name>
<dbReference type="EMBL" id="LTAG01000117">
    <property type="protein sequence ID" value="KXO15056.1"/>
    <property type="molecule type" value="Genomic_DNA"/>
</dbReference>
<proteinExistence type="predicted"/>
<evidence type="ECO:0000313" key="2">
    <source>
        <dbReference type="Proteomes" id="UP000070093"/>
    </source>
</evidence>
<accession>A0A137SRK7</accession>
<organism evidence="1 2">
    <name type="scientific">Prevotella bivia</name>
    <dbReference type="NCBI Taxonomy" id="28125"/>
    <lineage>
        <taxon>Bacteria</taxon>
        <taxon>Pseudomonadati</taxon>
        <taxon>Bacteroidota</taxon>
        <taxon>Bacteroidia</taxon>
        <taxon>Bacteroidales</taxon>
        <taxon>Prevotellaceae</taxon>
        <taxon>Prevotella</taxon>
    </lineage>
</organism>
<reference evidence="1 2" key="1">
    <citation type="submission" date="2016-02" db="EMBL/GenBank/DDBJ databases">
        <authorList>
            <person name="Wen L."/>
            <person name="He K."/>
            <person name="Yang H."/>
        </authorList>
    </citation>
    <scope>NUCLEOTIDE SEQUENCE [LARGE SCALE GENOMIC DNA]</scope>
    <source>
        <strain evidence="1 2">GED7880</strain>
    </source>
</reference>
<dbReference type="AlphaFoldDB" id="A0A137SRK7"/>
<gene>
    <name evidence="1" type="ORF">HMPREF3202_02027</name>
</gene>
<dbReference type="PATRIC" id="fig|28125.4.peg.2023"/>
<dbReference type="Proteomes" id="UP000070093">
    <property type="component" value="Unassembled WGS sequence"/>
</dbReference>
<comment type="caution">
    <text evidence="1">The sequence shown here is derived from an EMBL/GenBank/DDBJ whole genome shotgun (WGS) entry which is preliminary data.</text>
</comment>
<protein>
    <submittedName>
        <fullName evidence="1">Uncharacterized protein</fullName>
    </submittedName>
</protein>
<sequence>MNIPISVQVVTVVSSETGVNYQQVYVNNEDAAQADFDRQKVIHKDLLLEGWSVSLRRY</sequence>